<comment type="caution">
    <text evidence="1">The sequence shown here is derived from an EMBL/GenBank/DDBJ whole genome shotgun (WGS) entry which is preliminary data.</text>
</comment>
<reference evidence="1 2" key="1">
    <citation type="journal article" date="2019" name="Genome Biol. Evol.">
        <title>Insights into the evolution of the New World diploid cottons (Gossypium, subgenus Houzingenia) based on genome sequencing.</title>
        <authorList>
            <person name="Grover C.E."/>
            <person name="Arick M.A. 2nd"/>
            <person name="Thrash A."/>
            <person name="Conover J.L."/>
            <person name="Sanders W.S."/>
            <person name="Peterson D.G."/>
            <person name="Frelichowski J.E."/>
            <person name="Scheffler J.A."/>
            <person name="Scheffler B.E."/>
            <person name="Wendel J.F."/>
        </authorList>
    </citation>
    <scope>NUCLEOTIDE SEQUENCE [LARGE SCALE GENOMIC DNA]</scope>
    <source>
        <strain evidence="1">4</strain>
        <tissue evidence="1">Leaf</tissue>
    </source>
</reference>
<evidence type="ECO:0000313" key="1">
    <source>
        <dbReference type="EMBL" id="MBA0726242.1"/>
    </source>
</evidence>
<evidence type="ECO:0008006" key="3">
    <source>
        <dbReference type="Google" id="ProtNLM"/>
    </source>
</evidence>
<organism evidence="1 2">
    <name type="scientific">Gossypium laxum</name>
    <dbReference type="NCBI Taxonomy" id="34288"/>
    <lineage>
        <taxon>Eukaryota</taxon>
        <taxon>Viridiplantae</taxon>
        <taxon>Streptophyta</taxon>
        <taxon>Embryophyta</taxon>
        <taxon>Tracheophyta</taxon>
        <taxon>Spermatophyta</taxon>
        <taxon>Magnoliopsida</taxon>
        <taxon>eudicotyledons</taxon>
        <taxon>Gunneridae</taxon>
        <taxon>Pentapetalae</taxon>
        <taxon>rosids</taxon>
        <taxon>malvids</taxon>
        <taxon>Malvales</taxon>
        <taxon>Malvaceae</taxon>
        <taxon>Malvoideae</taxon>
        <taxon>Gossypium</taxon>
    </lineage>
</organism>
<sequence>MKGRSNLRPLEGSYLKINFDAVNDSQHHRFASGVIVRNAKGEVLVSKPQLHTGVGSTFAVEALVAFLVTLIGEWRWGGQGNHIEASLLEK</sequence>
<feature type="non-terminal residue" evidence="1">
    <location>
        <position position="1"/>
    </location>
</feature>
<protein>
    <recommendedName>
        <fullName evidence="3">RNase H type-1 domain-containing protein</fullName>
    </recommendedName>
</protein>
<keyword evidence="2" id="KW-1185">Reference proteome</keyword>
<name>A0A7J9AQP2_9ROSI</name>
<proteinExistence type="predicted"/>
<evidence type="ECO:0000313" key="2">
    <source>
        <dbReference type="Proteomes" id="UP000593574"/>
    </source>
</evidence>
<dbReference type="AlphaFoldDB" id="A0A7J9AQP2"/>
<dbReference type="Proteomes" id="UP000593574">
    <property type="component" value="Unassembled WGS sequence"/>
</dbReference>
<accession>A0A7J9AQP2</accession>
<dbReference type="EMBL" id="JABEZV010000012">
    <property type="protein sequence ID" value="MBA0726242.1"/>
    <property type="molecule type" value="Genomic_DNA"/>
</dbReference>
<gene>
    <name evidence="1" type="ORF">Golax_002084</name>
</gene>